<name>A0ABP6D455_9ACTN</name>
<sequence>MSAGPPHDGGLSLYEHAKRLLRQHPDGPLPDQGRPFPDHVAYYGRDRSLLAGQAGARQTRTAIGAYFDGVSDYARLYRTLALVDSCPSWYRLPSVLQPVTCDVDRGRLRDLGRRLVRTGEDRQPVQVGLALLQGVAEPEDLDCLSALAILGDSFSPAVVEILQRMPEPDMTLWWIARRTTEWARVYPVRALCGTSRSVIKAWLLRHAVPGESAPLPSYYAGTVAVSCDLRAAIQAPHPDEALLDGAEAILHAMNHAEGLGLGLRGYRDAVPVLRRFLQLRDSPPLRNALAQLLSAPPGT</sequence>
<evidence type="ECO:0008006" key="3">
    <source>
        <dbReference type="Google" id="ProtNLM"/>
    </source>
</evidence>
<reference evidence="2" key="1">
    <citation type="journal article" date="2019" name="Int. J. Syst. Evol. Microbiol.">
        <title>The Global Catalogue of Microorganisms (GCM) 10K type strain sequencing project: providing services to taxonomists for standard genome sequencing and annotation.</title>
        <authorList>
            <consortium name="The Broad Institute Genomics Platform"/>
            <consortium name="The Broad Institute Genome Sequencing Center for Infectious Disease"/>
            <person name="Wu L."/>
            <person name="Ma J."/>
        </authorList>
    </citation>
    <scope>NUCLEOTIDE SEQUENCE [LARGE SCALE GENOMIC DNA]</scope>
    <source>
        <strain evidence="2">JCM 6833</strain>
    </source>
</reference>
<accession>A0ABP6D455</accession>
<evidence type="ECO:0000313" key="2">
    <source>
        <dbReference type="Proteomes" id="UP001501509"/>
    </source>
</evidence>
<dbReference type="EMBL" id="BAAATD010000019">
    <property type="protein sequence ID" value="GAA2635300.1"/>
    <property type="molecule type" value="Genomic_DNA"/>
</dbReference>
<gene>
    <name evidence="1" type="ORF">GCM10010411_87810</name>
</gene>
<dbReference type="RefSeq" id="WP_344548477.1">
    <property type="nucleotide sequence ID" value="NZ_BAAATD010000019.1"/>
</dbReference>
<keyword evidence="2" id="KW-1185">Reference proteome</keyword>
<dbReference type="Proteomes" id="UP001501509">
    <property type="component" value="Unassembled WGS sequence"/>
</dbReference>
<comment type="caution">
    <text evidence="1">The sequence shown here is derived from an EMBL/GenBank/DDBJ whole genome shotgun (WGS) entry which is preliminary data.</text>
</comment>
<organism evidence="1 2">
    <name type="scientific">Actinomadura fulvescens</name>
    <dbReference type="NCBI Taxonomy" id="46160"/>
    <lineage>
        <taxon>Bacteria</taxon>
        <taxon>Bacillati</taxon>
        <taxon>Actinomycetota</taxon>
        <taxon>Actinomycetes</taxon>
        <taxon>Streptosporangiales</taxon>
        <taxon>Thermomonosporaceae</taxon>
        <taxon>Actinomadura</taxon>
    </lineage>
</organism>
<protein>
    <recommendedName>
        <fullName evidence="3">HEAT repeat domain-containing protein</fullName>
    </recommendedName>
</protein>
<evidence type="ECO:0000313" key="1">
    <source>
        <dbReference type="EMBL" id="GAA2635300.1"/>
    </source>
</evidence>
<proteinExistence type="predicted"/>